<gene>
    <name evidence="3" type="ORF">GCM10022277_18100</name>
</gene>
<comment type="caution">
    <text evidence="3">The sequence shown here is derived from an EMBL/GenBank/DDBJ whole genome shotgun (WGS) entry which is preliminary data.</text>
</comment>
<dbReference type="RefSeq" id="WP_344797753.1">
    <property type="nucleotide sequence ID" value="NZ_BAABBN010000006.1"/>
</dbReference>
<evidence type="ECO:0000256" key="1">
    <source>
        <dbReference type="SAM" id="SignalP"/>
    </source>
</evidence>
<dbReference type="EMBL" id="BAABBN010000006">
    <property type="protein sequence ID" value="GAA3922578.1"/>
    <property type="molecule type" value="Genomic_DNA"/>
</dbReference>
<keyword evidence="1" id="KW-0732">Signal</keyword>
<feature type="signal peptide" evidence="1">
    <location>
        <begin position="1"/>
        <end position="18"/>
    </location>
</feature>
<sequence length="854" mass="92166">MKYVSVLALCSVSFGSYAEMQLLDEAALSGVTGQAGITVDIKAKVEIDELRYTDDGHPLSLEGISIHQTGDDTETAQSYVMVDVTEGGELQLRQISENTHIQVDEIRVDSLNTAPDSFGTFAIDFDMENYFQLKGGGLFSSDAGMTISQYNSRIFGIERDADGEPLLDGEGNVITKGAELFYRDNGNDLMVSFDYETWGTDWTLDVVADPYKPGQQAILITNPDHHFNLVIDRIKFKTRDTVGNNFTSDPNNSGLDNQANVGMITASADMSGELYISAGGKDPVEGLTFNFQQSLTNGDFRYIDTNNNGDKYELALTGVDHSVQVTNLTFDVIDDYLQLSTERLEGTVDIENIFIGTPYGVDDTSKVSMGSVHVDYLFEDQVANGQTYTNTLKLNPKGNQYGGDQGITIDTSWSLVNADIGYTDNGNTVWVSGIQSYGSGVLTFDLINASYLYANNIVDANADPFFDGVRIGFEDVVGHYSIDGLRVGAEGEDKNSLALQGGTELLLPLQIFQEADFTLNGNVTILPGSLEVEEGTYIPGEGEQNESTYSTGLTINGDLHFTDTTFGISVDSDGSGLWLDDVTYDISMRNSTLNVDDRGVILDSGLYVSNMDIGNVRLGEKNTGESLGRVVISTLENNSLTYIRSGGAGGVCIGASGGQSSCVNNGGRWEDRGDEGVTIGINAKFIDKDKVESDSSDQTLTQAERHNAGKLLDKINSIDPNADTKLGWYRSDGKVGIEAVGISTDDEGLTVELAVDVAETAVKGIDTNDGLLKRVLIDGGGQEVFVNDGDVEARLLAGYTNPLGFAVDTKVEFKQLNIDSINMNHHVGGAQPIFYGAQFENVSLRANITATPIR</sequence>
<dbReference type="InterPro" id="IPR046158">
    <property type="entry name" value="DUF6160"/>
</dbReference>
<feature type="chain" id="PRO_5047476685" description="DUF6160 domain-containing protein" evidence="1">
    <location>
        <begin position="19"/>
        <end position="854"/>
    </location>
</feature>
<feature type="domain" description="DUF6160" evidence="2">
    <location>
        <begin position="4"/>
        <end position="78"/>
    </location>
</feature>
<proteinExistence type="predicted"/>
<dbReference type="Pfam" id="PF19657">
    <property type="entry name" value="DUF6160"/>
    <property type="match status" value="1"/>
</dbReference>
<keyword evidence="4" id="KW-1185">Reference proteome</keyword>
<organism evidence="3 4">
    <name type="scientific">Litoribacillus peritrichatus</name>
    <dbReference type="NCBI Taxonomy" id="718191"/>
    <lineage>
        <taxon>Bacteria</taxon>
        <taxon>Pseudomonadati</taxon>
        <taxon>Pseudomonadota</taxon>
        <taxon>Gammaproteobacteria</taxon>
        <taxon>Oceanospirillales</taxon>
        <taxon>Oceanospirillaceae</taxon>
        <taxon>Litoribacillus</taxon>
    </lineage>
</organism>
<evidence type="ECO:0000313" key="4">
    <source>
        <dbReference type="Proteomes" id="UP001501565"/>
    </source>
</evidence>
<reference evidence="4" key="1">
    <citation type="journal article" date="2019" name="Int. J. Syst. Evol. Microbiol.">
        <title>The Global Catalogue of Microorganisms (GCM) 10K type strain sequencing project: providing services to taxonomists for standard genome sequencing and annotation.</title>
        <authorList>
            <consortium name="The Broad Institute Genomics Platform"/>
            <consortium name="The Broad Institute Genome Sequencing Center for Infectious Disease"/>
            <person name="Wu L."/>
            <person name="Ma J."/>
        </authorList>
    </citation>
    <scope>NUCLEOTIDE SEQUENCE [LARGE SCALE GENOMIC DNA]</scope>
    <source>
        <strain evidence="4">JCM 17551</strain>
    </source>
</reference>
<dbReference type="Proteomes" id="UP001501565">
    <property type="component" value="Unassembled WGS sequence"/>
</dbReference>
<evidence type="ECO:0000313" key="3">
    <source>
        <dbReference type="EMBL" id="GAA3922578.1"/>
    </source>
</evidence>
<evidence type="ECO:0000259" key="2">
    <source>
        <dbReference type="Pfam" id="PF19657"/>
    </source>
</evidence>
<protein>
    <recommendedName>
        <fullName evidence="2">DUF6160 domain-containing protein</fullName>
    </recommendedName>
</protein>
<name>A0ABP7MIY9_9GAMM</name>
<accession>A0ABP7MIY9</accession>